<evidence type="ECO:0000313" key="1">
    <source>
        <dbReference type="EMBL" id="KAG5572908.1"/>
    </source>
</evidence>
<gene>
    <name evidence="1" type="ORF">H5410_062674</name>
</gene>
<dbReference type="Proteomes" id="UP000824120">
    <property type="component" value="Chromosome 12"/>
</dbReference>
<keyword evidence="2" id="KW-1185">Reference proteome</keyword>
<dbReference type="AlphaFoldDB" id="A0A9J5WC76"/>
<dbReference type="EMBL" id="JACXVP010000012">
    <property type="protein sequence ID" value="KAG5572908.1"/>
    <property type="molecule type" value="Genomic_DNA"/>
</dbReference>
<name>A0A9J5WC76_SOLCO</name>
<accession>A0A9J5WC76</accession>
<protein>
    <submittedName>
        <fullName evidence="1">Uncharacterized protein</fullName>
    </submittedName>
</protein>
<sequence length="59" mass="6903">MIRFLWVEGIEEESLDMTIARAPYLICVMRTKAQDIMFGMAELQLRIRGRPVTDEEIES</sequence>
<reference evidence="1 2" key="1">
    <citation type="submission" date="2020-09" db="EMBL/GenBank/DDBJ databases">
        <title>De no assembly of potato wild relative species, Solanum commersonii.</title>
        <authorList>
            <person name="Cho K."/>
        </authorList>
    </citation>
    <scope>NUCLEOTIDE SEQUENCE [LARGE SCALE GENOMIC DNA]</scope>
    <source>
        <strain evidence="1">LZ3.2</strain>
        <tissue evidence="1">Leaf</tissue>
    </source>
</reference>
<evidence type="ECO:0000313" key="2">
    <source>
        <dbReference type="Proteomes" id="UP000824120"/>
    </source>
</evidence>
<organism evidence="1 2">
    <name type="scientific">Solanum commersonii</name>
    <name type="common">Commerson's wild potato</name>
    <name type="synonym">Commerson's nightshade</name>
    <dbReference type="NCBI Taxonomy" id="4109"/>
    <lineage>
        <taxon>Eukaryota</taxon>
        <taxon>Viridiplantae</taxon>
        <taxon>Streptophyta</taxon>
        <taxon>Embryophyta</taxon>
        <taxon>Tracheophyta</taxon>
        <taxon>Spermatophyta</taxon>
        <taxon>Magnoliopsida</taxon>
        <taxon>eudicotyledons</taxon>
        <taxon>Gunneridae</taxon>
        <taxon>Pentapetalae</taxon>
        <taxon>asterids</taxon>
        <taxon>lamiids</taxon>
        <taxon>Solanales</taxon>
        <taxon>Solanaceae</taxon>
        <taxon>Solanoideae</taxon>
        <taxon>Solaneae</taxon>
        <taxon>Solanum</taxon>
    </lineage>
</organism>
<proteinExistence type="predicted"/>
<comment type="caution">
    <text evidence="1">The sequence shown here is derived from an EMBL/GenBank/DDBJ whole genome shotgun (WGS) entry which is preliminary data.</text>
</comment>